<protein>
    <submittedName>
        <fullName evidence="2">Uncharacterized protein</fullName>
    </submittedName>
</protein>
<name>A0A931C5L3_9ACTN</name>
<feature type="transmembrane region" description="Helical" evidence="1">
    <location>
        <begin position="12"/>
        <end position="34"/>
    </location>
</feature>
<dbReference type="RefSeq" id="WP_196414460.1">
    <property type="nucleotide sequence ID" value="NZ_JADQTO010000006.1"/>
</dbReference>
<keyword evidence="1" id="KW-1133">Transmembrane helix</keyword>
<evidence type="ECO:0000256" key="1">
    <source>
        <dbReference type="SAM" id="Phobius"/>
    </source>
</evidence>
<keyword evidence="1" id="KW-0472">Membrane</keyword>
<evidence type="ECO:0000313" key="2">
    <source>
        <dbReference type="EMBL" id="MBG0562654.1"/>
    </source>
</evidence>
<accession>A0A931C5L3</accession>
<sequence length="187" mass="19168">MNAVRAEIGKLVTLPSLWITASLTLAVTLLLRVLGLPGSVLLHTQAGLLVFGVLATAHEYQGGGQIRTTLLATPRRLALAAAKTVALTLVALPVAGAAAVLAGEVPATPRVTLSMLVAAGVGGIVRQAVAAVGIVLTAYLIVVPLLAARVPASARWLPDTAWPAAFVWAVAMVAAWATVLRHRDANT</sequence>
<feature type="transmembrane region" description="Helical" evidence="1">
    <location>
        <begin position="160"/>
        <end position="180"/>
    </location>
</feature>
<dbReference type="AlphaFoldDB" id="A0A931C5L3"/>
<dbReference type="EMBL" id="JADQTO010000006">
    <property type="protein sequence ID" value="MBG0562654.1"/>
    <property type="molecule type" value="Genomic_DNA"/>
</dbReference>
<feature type="transmembrane region" description="Helical" evidence="1">
    <location>
        <begin position="130"/>
        <end position="148"/>
    </location>
</feature>
<evidence type="ECO:0000313" key="3">
    <source>
        <dbReference type="Proteomes" id="UP000598146"/>
    </source>
</evidence>
<feature type="transmembrane region" description="Helical" evidence="1">
    <location>
        <begin position="77"/>
        <end position="101"/>
    </location>
</feature>
<gene>
    <name evidence="2" type="ORF">I4J89_14445</name>
</gene>
<dbReference type="Proteomes" id="UP000598146">
    <property type="component" value="Unassembled WGS sequence"/>
</dbReference>
<organism evidence="2 3">
    <name type="scientific">Actinoplanes aureus</name>
    <dbReference type="NCBI Taxonomy" id="2792083"/>
    <lineage>
        <taxon>Bacteria</taxon>
        <taxon>Bacillati</taxon>
        <taxon>Actinomycetota</taxon>
        <taxon>Actinomycetes</taxon>
        <taxon>Micromonosporales</taxon>
        <taxon>Micromonosporaceae</taxon>
        <taxon>Actinoplanes</taxon>
    </lineage>
</organism>
<keyword evidence="1" id="KW-0812">Transmembrane</keyword>
<proteinExistence type="predicted"/>
<reference evidence="2" key="1">
    <citation type="submission" date="2020-11" db="EMBL/GenBank/DDBJ databases">
        <title>Isolation and identification of active actinomycetes.</title>
        <authorList>
            <person name="Sun X."/>
        </authorList>
    </citation>
    <scope>NUCLEOTIDE SEQUENCE</scope>
    <source>
        <strain evidence="2">NEAU-A11</strain>
    </source>
</reference>
<keyword evidence="3" id="KW-1185">Reference proteome</keyword>
<comment type="caution">
    <text evidence="2">The sequence shown here is derived from an EMBL/GenBank/DDBJ whole genome shotgun (WGS) entry which is preliminary data.</text>
</comment>